<dbReference type="Proteomes" id="UP001244011">
    <property type="component" value="Unassembled WGS sequence"/>
</dbReference>
<dbReference type="PANTHER" id="PTHR28020:SF1">
    <property type="entry name" value="YAP1-BINDING PROTEIN 1-RELATED"/>
    <property type="match status" value="1"/>
</dbReference>
<dbReference type="GO" id="GO:0034599">
    <property type="term" value="P:cellular response to oxidative stress"/>
    <property type="evidence" value="ECO:0007669"/>
    <property type="project" value="InterPro"/>
</dbReference>
<dbReference type="Pfam" id="PF08568">
    <property type="entry name" value="Kinetochor_Ybp2"/>
    <property type="match status" value="1"/>
</dbReference>
<dbReference type="RefSeq" id="XP_060284680.1">
    <property type="nucleotide sequence ID" value="XM_060427587.1"/>
</dbReference>
<feature type="compositionally biased region" description="Pro residues" evidence="1">
    <location>
        <begin position="173"/>
        <end position="182"/>
    </location>
</feature>
<comment type="caution">
    <text evidence="2">The sequence shown here is derived from an EMBL/GenBank/DDBJ whole genome shotgun (WGS) entry which is preliminary data.</text>
</comment>
<protein>
    <submittedName>
        <fullName evidence="2">YAP-binding/ALF4/Glomulin</fullName>
    </submittedName>
</protein>
<dbReference type="AlphaFoldDB" id="A0AAJ0C2T9"/>
<dbReference type="InterPro" id="IPR040347">
    <property type="entry name" value="YBP1/2"/>
</dbReference>
<dbReference type="GeneID" id="85310774"/>
<feature type="region of interest" description="Disordered" evidence="1">
    <location>
        <begin position="239"/>
        <end position="280"/>
    </location>
</feature>
<dbReference type="InterPro" id="IPR013877">
    <property type="entry name" value="YAP-bd/ALF4/Glomulin"/>
</dbReference>
<gene>
    <name evidence="2" type="ORF">QBC33DRAFT_535055</name>
</gene>
<feature type="compositionally biased region" description="Acidic residues" evidence="1">
    <location>
        <begin position="269"/>
        <end position="280"/>
    </location>
</feature>
<keyword evidence="3" id="KW-1185">Reference proteome</keyword>
<feature type="region of interest" description="Disordered" evidence="1">
    <location>
        <begin position="161"/>
        <end position="182"/>
    </location>
</feature>
<evidence type="ECO:0000313" key="3">
    <source>
        <dbReference type="Proteomes" id="UP001244011"/>
    </source>
</evidence>
<name>A0AAJ0C2T9_9PEZI</name>
<sequence length="700" mass="75930">MDPSRSGSSPLCESRNKIPRAWLGLLDCLARGSSSHPCGASNYHFPPQPPSSRKGISSLRLPYTMADISKAIVAIQESKPPTTDRFTYLTILESHLSPEILPALNDILQDAQLTQDIGWDMVDMLIALPGCEPCLETIARLGNPREVILKVLEVLESLQQDEGYESDDERAEPPPTPSPPPTQKFITLVGMLAILHGRIKTKYPSRFLATTLQTVFHTYRPTPDITASVINLIHSLSGRRRPSLPTRKSSVNVANPDKDGDTSKNAPDPEADKDEAADPTEEELQGKLLLSFVTCILESYVNGNNMMWAPRLLEYYNPTKLVPGKRSALQAFREDQELLARDAVVGQLVALTRDLGLSKCSPTLVKQLIEGPMQNEPLVDTEDISSLDDIPLSTGGSVCLLAYWVFSSTVFDADQPKPDIYVFPEHFALLDQLLQDNAQSLIHSTPGTVEATVAIGLWLEDNKRISAAPTNSPLRSSETAPKDPTASFMSYLHLLTLIAVYHPFLPVRNAASALAGAILHADPDDDDRLRILEDLLENCMFAQLKACAVTWLREELNAAASAAGGPPNVFAGPEALEAVQYVVFPDLAFLAELDAAGLREHWAANAPFVLQAVNLALFLWGSKTDGFAAAVPAGMNAAVAARWAAPLWRAAESMAAAAEGADGEGGGPPRMELEVLRERLRRLAGTEAFKSLGLGEAEST</sequence>
<proteinExistence type="predicted"/>
<reference evidence="2" key="1">
    <citation type="submission" date="2023-06" db="EMBL/GenBank/DDBJ databases">
        <title>Genome-scale phylogeny and comparative genomics of the fungal order Sordariales.</title>
        <authorList>
            <consortium name="Lawrence Berkeley National Laboratory"/>
            <person name="Hensen N."/>
            <person name="Bonometti L."/>
            <person name="Westerberg I."/>
            <person name="Brannstrom I.O."/>
            <person name="Guillou S."/>
            <person name="Cros-Aarteil S."/>
            <person name="Calhoun S."/>
            <person name="Haridas S."/>
            <person name="Kuo A."/>
            <person name="Mondo S."/>
            <person name="Pangilinan J."/>
            <person name="Riley R."/>
            <person name="Labutti K."/>
            <person name="Andreopoulos B."/>
            <person name="Lipzen A."/>
            <person name="Chen C."/>
            <person name="Yanf M."/>
            <person name="Daum C."/>
            <person name="Ng V."/>
            <person name="Clum A."/>
            <person name="Steindorff A."/>
            <person name="Ohm R."/>
            <person name="Martin F."/>
            <person name="Silar P."/>
            <person name="Natvig D."/>
            <person name="Lalanne C."/>
            <person name="Gautier V."/>
            <person name="Ament-Velasquez S.L."/>
            <person name="Kruys A."/>
            <person name="Hutchinson M.I."/>
            <person name="Powell A.J."/>
            <person name="Barry K."/>
            <person name="Miller A.N."/>
            <person name="Grigoriev I.V."/>
            <person name="Debuchy R."/>
            <person name="Gladieux P."/>
            <person name="Thoren M.H."/>
            <person name="Johannesson H."/>
        </authorList>
    </citation>
    <scope>NUCLEOTIDE SEQUENCE</scope>
    <source>
        <strain evidence="2">8032-3</strain>
    </source>
</reference>
<accession>A0AAJ0C2T9</accession>
<dbReference type="GO" id="GO:0005737">
    <property type="term" value="C:cytoplasm"/>
    <property type="evidence" value="ECO:0007669"/>
    <property type="project" value="TreeGrafter"/>
</dbReference>
<evidence type="ECO:0000256" key="1">
    <source>
        <dbReference type="SAM" id="MobiDB-lite"/>
    </source>
</evidence>
<dbReference type="PANTHER" id="PTHR28020">
    <property type="entry name" value="YAP1-BINDING PROTEIN 1-RELATED"/>
    <property type="match status" value="1"/>
</dbReference>
<evidence type="ECO:0000313" key="2">
    <source>
        <dbReference type="EMBL" id="KAK1768467.1"/>
    </source>
</evidence>
<organism evidence="2 3">
    <name type="scientific">Phialemonium atrogriseum</name>
    <dbReference type="NCBI Taxonomy" id="1093897"/>
    <lineage>
        <taxon>Eukaryota</taxon>
        <taxon>Fungi</taxon>
        <taxon>Dikarya</taxon>
        <taxon>Ascomycota</taxon>
        <taxon>Pezizomycotina</taxon>
        <taxon>Sordariomycetes</taxon>
        <taxon>Sordariomycetidae</taxon>
        <taxon>Cephalothecales</taxon>
        <taxon>Cephalothecaceae</taxon>
        <taxon>Phialemonium</taxon>
    </lineage>
</organism>
<dbReference type="EMBL" id="MU839005">
    <property type="protein sequence ID" value="KAK1768467.1"/>
    <property type="molecule type" value="Genomic_DNA"/>
</dbReference>